<sequence>MPRGNGGAAAGASQVHKHLQFVLLFAESCLALPIGLLLESARIAGRRPRLGICACVGATGSVCGARARDGVHAAQALPRTARCGWRAGGRCRPRTTPVCAVQPAGHVRRAA</sequence>
<reference evidence="2 3" key="1">
    <citation type="submission" date="2023-03" db="EMBL/GenBank/DDBJ databases">
        <title>Draft assemblies of triclosan tolerant bacteria isolated from returned activated sludge.</title>
        <authorList>
            <person name="Van Hamelsveld S."/>
        </authorList>
    </citation>
    <scope>NUCLEOTIDE SEQUENCE [LARGE SCALE GENOMIC DNA]</scope>
    <source>
        <strain evidence="2 3">GW210010_S58</strain>
    </source>
</reference>
<comment type="caution">
    <text evidence="2">The sequence shown here is derived from an EMBL/GenBank/DDBJ whole genome shotgun (WGS) entry which is preliminary data.</text>
</comment>
<feature type="domain" description="Ap4A phosphorylase 1/2 N-terminal" evidence="1">
    <location>
        <begin position="5"/>
        <end position="39"/>
    </location>
</feature>
<accession>A0ABT6AZ29</accession>
<keyword evidence="3" id="KW-1185">Reference proteome</keyword>
<protein>
    <recommendedName>
        <fullName evidence="1">Ap4A phosphorylase 1/2 N-terminal domain-containing protein</fullName>
    </recommendedName>
</protein>
<dbReference type="Proteomes" id="UP001216674">
    <property type="component" value="Unassembled WGS sequence"/>
</dbReference>
<dbReference type="EMBL" id="JARJLM010000542">
    <property type="protein sequence ID" value="MDF3837872.1"/>
    <property type="molecule type" value="Genomic_DNA"/>
</dbReference>
<evidence type="ECO:0000259" key="1">
    <source>
        <dbReference type="Pfam" id="PF19327"/>
    </source>
</evidence>
<dbReference type="RefSeq" id="WP_276267958.1">
    <property type="nucleotide sequence ID" value="NZ_JARJLM010000542.1"/>
</dbReference>
<gene>
    <name evidence="2" type="ORF">P3W85_33800</name>
</gene>
<evidence type="ECO:0000313" key="2">
    <source>
        <dbReference type="EMBL" id="MDF3837872.1"/>
    </source>
</evidence>
<dbReference type="InterPro" id="IPR045759">
    <property type="entry name" value="Ap4A_phos1/2_N"/>
</dbReference>
<evidence type="ECO:0000313" key="3">
    <source>
        <dbReference type="Proteomes" id="UP001216674"/>
    </source>
</evidence>
<proteinExistence type="predicted"/>
<organism evidence="2 3">
    <name type="scientific">Cupriavidus basilensis</name>
    <dbReference type="NCBI Taxonomy" id="68895"/>
    <lineage>
        <taxon>Bacteria</taxon>
        <taxon>Pseudomonadati</taxon>
        <taxon>Pseudomonadota</taxon>
        <taxon>Betaproteobacteria</taxon>
        <taxon>Burkholderiales</taxon>
        <taxon>Burkholderiaceae</taxon>
        <taxon>Cupriavidus</taxon>
    </lineage>
</organism>
<name>A0ABT6AZ29_9BURK</name>
<dbReference type="Pfam" id="PF19327">
    <property type="entry name" value="Ap4A_phos_N"/>
    <property type="match status" value="1"/>
</dbReference>